<organism evidence="2 3">
    <name type="scientific">Epicoccum nigrum</name>
    <name type="common">Soil fungus</name>
    <name type="synonym">Epicoccum purpurascens</name>
    <dbReference type="NCBI Taxonomy" id="105696"/>
    <lineage>
        <taxon>Eukaryota</taxon>
        <taxon>Fungi</taxon>
        <taxon>Dikarya</taxon>
        <taxon>Ascomycota</taxon>
        <taxon>Pezizomycotina</taxon>
        <taxon>Dothideomycetes</taxon>
        <taxon>Pleosporomycetidae</taxon>
        <taxon>Pleosporales</taxon>
        <taxon>Pleosporineae</taxon>
        <taxon>Didymellaceae</taxon>
        <taxon>Epicoccum</taxon>
    </lineage>
</organism>
<accession>A0A1Y2MF97</accession>
<feature type="region of interest" description="Disordered" evidence="1">
    <location>
        <begin position="353"/>
        <end position="396"/>
    </location>
</feature>
<feature type="compositionally biased region" description="Basic residues" evidence="1">
    <location>
        <begin position="377"/>
        <end position="386"/>
    </location>
</feature>
<sequence length="537" mass="61861">MVFLPTEILDAILDECDKLWSDWLGYYGRYRYAPLVTINRDWQAAVEKRIWKHVKLDPGRGPRNLEAFRSALRAEPRRRKVLKKVEIFFDDYFACPLAKKERERVYDDEDDYYKGEDGGSISGDYSDSEDATIAITHHRSNVDNWQEPSALTSVFQAQNGRFFQDVKAIWDVLAEWPDDLQVTDITFFLDEHSIYKFFGSDFCIKHAEYFKNISLQLENFPILPPLPSVKFLKLDDIQFQECELWPAIVTCKVATFLPAPEVLDIRGLDKEMRWPRMRNHLRQAFMNQIPALPTSLKTLGLFIEYHTIRNHNIDPPNFLINNTDAFSRALHLASHNLTTLTLRTGPTSAYSTYQPPSIAQQAHGGSSRRQPGAGKHLNGRRNHRFRSGKEKTPSCTWRRANTRTTTSAPLRTRPCLTTSRCASRAPYRACRSLCTLISSSIRGARSLGMRGNRIRDLRGTRDGERAKGAVSEYSKHWTFRNRPGIYGSIIERARTEWAFKCRGSRVGWEEGEEAKQLWRARGVEDFDIIATDEAGHF</sequence>
<proteinExistence type="predicted"/>
<dbReference type="Proteomes" id="UP000193240">
    <property type="component" value="Unassembled WGS sequence"/>
</dbReference>
<evidence type="ECO:0000256" key="1">
    <source>
        <dbReference type="SAM" id="MobiDB-lite"/>
    </source>
</evidence>
<reference evidence="2 3" key="1">
    <citation type="journal article" date="2017" name="Genome Announc.">
        <title>Genome sequence of the saprophytic ascomycete Epicoccum nigrum ICMP 19927 strain isolated from New Zealand.</title>
        <authorList>
            <person name="Fokin M."/>
            <person name="Fleetwood D."/>
            <person name="Weir B.S."/>
            <person name="Villas-Boas S.G."/>
        </authorList>
    </citation>
    <scope>NUCLEOTIDE SEQUENCE [LARGE SCALE GENOMIC DNA]</scope>
    <source>
        <strain evidence="2 3">ICMP 19927</strain>
    </source>
</reference>
<dbReference type="InParanoid" id="A0A1Y2MF97"/>
<dbReference type="AlphaFoldDB" id="A0A1Y2MF97"/>
<protein>
    <submittedName>
        <fullName evidence="2">Uncharacterized protein</fullName>
    </submittedName>
</protein>
<feature type="compositionally biased region" description="Polar residues" evidence="1">
    <location>
        <begin position="353"/>
        <end position="369"/>
    </location>
</feature>
<evidence type="ECO:0000313" key="2">
    <source>
        <dbReference type="EMBL" id="OSS54804.1"/>
    </source>
</evidence>
<name>A0A1Y2MF97_EPING</name>
<dbReference type="EMBL" id="KZ107838">
    <property type="protein sequence ID" value="OSS54804.1"/>
    <property type="molecule type" value="Genomic_DNA"/>
</dbReference>
<keyword evidence="3" id="KW-1185">Reference proteome</keyword>
<gene>
    <name evidence="2" type="ORF">B5807_00586</name>
</gene>
<evidence type="ECO:0000313" key="3">
    <source>
        <dbReference type="Proteomes" id="UP000193240"/>
    </source>
</evidence>